<name>A0A1I6QXH2_9RHOB</name>
<dbReference type="PROSITE" id="PS51724">
    <property type="entry name" value="SPOR"/>
    <property type="match status" value="1"/>
</dbReference>
<dbReference type="Pfam" id="PF05036">
    <property type="entry name" value="SPOR"/>
    <property type="match status" value="1"/>
</dbReference>
<dbReference type="RefSeq" id="WP_245764181.1">
    <property type="nucleotide sequence ID" value="NZ_FPAJ01000001.1"/>
</dbReference>
<dbReference type="SUPFAM" id="SSF110997">
    <property type="entry name" value="Sporulation related repeat"/>
    <property type="match status" value="1"/>
</dbReference>
<dbReference type="Gene3D" id="3.30.70.1070">
    <property type="entry name" value="Sporulation related repeat"/>
    <property type="match status" value="1"/>
</dbReference>
<evidence type="ECO:0000313" key="3">
    <source>
        <dbReference type="Proteomes" id="UP000199239"/>
    </source>
</evidence>
<keyword evidence="3" id="KW-1185">Reference proteome</keyword>
<dbReference type="AlphaFoldDB" id="A0A1I6QXH2"/>
<evidence type="ECO:0000259" key="1">
    <source>
        <dbReference type="PROSITE" id="PS51724"/>
    </source>
</evidence>
<protein>
    <submittedName>
        <fullName evidence="2">Sporulation related domain-containing protein</fullName>
    </submittedName>
</protein>
<reference evidence="3" key="1">
    <citation type="submission" date="2016-10" db="EMBL/GenBank/DDBJ databases">
        <authorList>
            <person name="Varghese N."/>
            <person name="Submissions S."/>
        </authorList>
    </citation>
    <scope>NUCLEOTIDE SEQUENCE [LARGE SCALE GENOMIC DNA]</scope>
    <source>
        <strain evidence="3">DSM 23422</strain>
    </source>
</reference>
<gene>
    <name evidence="2" type="ORF">SAMN04488040_1042</name>
</gene>
<proteinExistence type="predicted"/>
<dbReference type="InterPro" id="IPR007730">
    <property type="entry name" value="SPOR-like_dom"/>
</dbReference>
<organism evidence="2 3">
    <name type="scientific">Sulfitobacter marinus</name>
    <dbReference type="NCBI Taxonomy" id="394264"/>
    <lineage>
        <taxon>Bacteria</taxon>
        <taxon>Pseudomonadati</taxon>
        <taxon>Pseudomonadota</taxon>
        <taxon>Alphaproteobacteria</taxon>
        <taxon>Rhodobacterales</taxon>
        <taxon>Roseobacteraceae</taxon>
        <taxon>Sulfitobacter</taxon>
    </lineage>
</organism>
<evidence type="ECO:0000313" key="2">
    <source>
        <dbReference type="EMBL" id="SFS57201.1"/>
    </source>
</evidence>
<dbReference type="Proteomes" id="UP000199239">
    <property type="component" value="Unassembled WGS sequence"/>
</dbReference>
<dbReference type="EMBL" id="FPAJ01000001">
    <property type="protein sequence ID" value="SFS57201.1"/>
    <property type="molecule type" value="Genomic_DNA"/>
</dbReference>
<feature type="domain" description="SPOR" evidence="1">
    <location>
        <begin position="243"/>
        <end position="328"/>
    </location>
</feature>
<dbReference type="InterPro" id="IPR036680">
    <property type="entry name" value="SPOR-like_sf"/>
</dbReference>
<accession>A0A1I6QXH2</accession>
<sequence>MADYTSSPQAGGYYADSDMYDVAPQRSNSLANITNIAGAALSTALVIGIGVWGYKLIVRDVSGIPIVRAAQGDMRVRPENPGGQLALNQGLSVNAVASEGTADQLAERVILAPKPLDLEAEDQPILASMVAPVPQAAAVHPAAGDVHAALKSGDVDDLVAQLTDGMEPMDTAEIEPIQASVSIDPASLDLAVSNAIAVAMVAEPGVKASLRPKNRPAVRAVVTPAAFDTSASAREVKELAADSLPTGTRLVQLGAFDTPEIARSQWDKLNGRFGAYLEGKSRIVQQASSGGRTFYRLRAHGFLDIADARRFCSALVAENADCIPVVTR</sequence>
<dbReference type="STRING" id="394264.SAMN04488040_1042"/>
<dbReference type="GO" id="GO:0042834">
    <property type="term" value="F:peptidoglycan binding"/>
    <property type="evidence" value="ECO:0007669"/>
    <property type="project" value="InterPro"/>
</dbReference>